<dbReference type="FunFam" id="3.40.1190.10:FF:000011">
    <property type="entry name" value="Folylpolyglutamate synthase/dihydrofolate synthase"/>
    <property type="match status" value="1"/>
</dbReference>
<dbReference type="PANTHER" id="PTHR11136">
    <property type="entry name" value="FOLYLPOLYGLUTAMATE SYNTHASE-RELATED"/>
    <property type="match status" value="1"/>
</dbReference>
<dbReference type="Gene3D" id="3.90.190.20">
    <property type="entry name" value="Mur ligase, C-terminal domain"/>
    <property type="match status" value="1"/>
</dbReference>
<feature type="domain" description="Mur ligase C-terminal" evidence="10">
    <location>
        <begin position="320"/>
        <end position="435"/>
    </location>
</feature>
<dbReference type="Gene3D" id="3.40.1190.10">
    <property type="entry name" value="Mur-like, catalytic domain"/>
    <property type="match status" value="1"/>
</dbReference>
<comment type="catalytic activity">
    <reaction evidence="9">
        <text>(6S)-5,6,7,8-tetrahydrofolyl-(gamma-L-Glu)(n) + L-glutamate + ATP = (6S)-5,6,7,8-tetrahydrofolyl-(gamma-L-Glu)(n+1) + ADP + phosphate + H(+)</text>
        <dbReference type="Rhea" id="RHEA:10580"/>
        <dbReference type="Rhea" id="RHEA-COMP:14738"/>
        <dbReference type="Rhea" id="RHEA-COMP:14740"/>
        <dbReference type="ChEBI" id="CHEBI:15378"/>
        <dbReference type="ChEBI" id="CHEBI:29985"/>
        <dbReference type="ChEBI" id="CHEBI:30616"/>
        <dbReference type="ChEBI" id="CHEBI:43474"/>
        <dbReference type="ChEBI" id="CHEBI:141005"/>
        <dbReference type="ChEBI" id="CHEBI:456216"/>
        <dbReference type="EC" id="6.3.2.17"/>
    </reaction>
</comment>
<feature type="domain" description="Mur ligase central" evidence="11">
    <location>
        <begin position="59"/>
        <end position="279"/>
    </location>
</feature>
<dbReference type="EC" id="6.3.2.17" evidence="3"/>
<evidence type="ECO:0000256" key="1">
    <source>
        <dbReference type="ARBA" id="ARBA00001946"/>
    </source>
</evidence>
<evidence type="ECO:0000259" key="10">
    <source>
        <dbReference type="Pfam" id="PF02875"/>
    </source>
</evidence>
<evidence type="ECO:0000256" key="4">
    <source>
        <dbReference type="ARBA" id="ARBA00022598"/>
    </source>
</evidence>
<dbReference type="GO" id="GO:0046872">
    <property type="term" value="F:metal ion binding"/>
    <property type="evidence" value="ECO:0007669"/>
    <property type="project" value="UniProtKB-KW"/>
</dbReference>
<evidence type="ECO:0000256" key="5">
    <source>
        <dbReference type="ARBA" id="ARBA00022723"/>
    </source>
</evidence>
<keyword evidence="8" id="KW-0460">Magnesium</keyword>
<dbReference type="SUPFAM" id="SSF53244">
    <property type="entry name" value="MurD-like peptide ligases, peptide-binding domain"/>
    <property type="match status" value="1"/>
</dbReference>
<dbReference type="GO" id="GO:0005737">
    <property type="term" value="C:cytoplasm"/>
    <property type="evidence" value="ECO:0007669"/>
    <property type="project" value="TreeGrafter"/>
</dbReference>
<evidence type="ECO:0000259" key="11">
    <source>
        <dbReference type="Pfam" id="PF08245"/>
    </source>
</evidence>
<sequence length="455" mass="47633">MSESASAIALGHIDGRTDLMLERLMALHPKVIDLSLGRIERLLAALGHPERQLPPVIHIAGTNGKGSVQAYLVAMLEAAGTRVHAYTSPHLVRFAERIRLGDGTATVPINESYLVELLEECEAANGGDPITFFEITTAAAMLAFSRVAADYLVLEVGLGGRLDATNVVASPAVSVITPVSIDHQSFLGHDLAEIAGEKAGILKAGVPAIIGPQDDPALGVIERAADAIGAPLIVCGQDFEAFEQHGRLVYQDGAGLLDLPRPHLFGHHQFANAAIAIATLRCLTPHGLTEAHMARGLEMAEWPARLERLGRGTLTEGLDPGVELWLDGGHNEAAGKAIASAMVELEERAPKPLKIVVGMMKGKDVRAFLSPFAGLAATVVAVDIPDQINGLAASDVAGSAAEAGFAGATAASVAAAIDQLVENEPEAQRILITGSLYLAGDVLKQHRGYAIGHFS</sequence>
<dbReference type="GO" id="GO:0008841">
    <property type="term" value="F:dihydrofolate synthase activity"/>
    <property type="evidence" value="ECO:0007669"/>
    <property type="project" value="TreeGrafter"/>
</dbReference>
<keyword evidence="7" id="KW-0067">ATP-binding</keyword>
<dbReference type="AlphaFoldDB" id="A0A3B0TAY6"/>
<evidence type="ECO:0000256" key="9">
    <source>
        <dbReference type="ARBA" id="ARBA00047493"/>
    </source>
</evidence>
<dbReference type="Pfam" id="PF02875">
    <property type="entry name" value="Mur_ligase_C"/>
    <property type="match status" value="1"/>
</dbReference>
<evidence type="ECO:0000256" key="8">
    <source>
        <dbReference type="ARBA" id="ARBA00022842"/>
    </source>
</evidence>
<dbReference type="SUPFAM" id="SSF53623">
    <property type="entry name" value="MurD-like peptide ligases, catalytic domain"/>
    <property type="match status" value="1"/>
</dbReference>
<dbReference type="NCBIfam" id="TIGR01499">
    <property type="entry name" value="folC"/>
    <property type="match status" value="1"/>
</dbReference>
<name>A0A3B0TAY6_9ZZZZ</name>
<evidence type="ECO:0000256" key="3">
    <source>
        <dbReference type="ARBA" id="ARBA00013025"/>
    </source>
</evidence>
<dbReference type="PIRSF" id="PIRSF001563">
    <property type="entry name" value="Folylpolyglu_synth"/>
    <property type="match status" value="1"/>
</dbReference>
<evidence type="ECO:0000313" key="12">
    <source>
        <dbReference type="EMBL" id="VAW11672.1"/>
    </source>
</evidence>
<dbReference type="PANTHER" id="PTHR11136:SF0">
    <property type="entry name" value="DIHYDROFOLATE SYNTHETASE-RELATED"/>
    <property type="match status" value="1"/>
</dbReference>
<dbReference type="InterPro" id="IPR001645">
    <property type="entry name" value="Folylpolyglutamate_synth"/>
</dbReference>
<organism evidence="12">
    <name type="scientific">hydrothermal vent metagenome</name>
    <dbReference type="NCBI Taxonomy" id="652676"/>
    <lineage>
        <taxon>unclassified sequences</taxon>
        <taxon>metagenomes</taxon>
        <taxon>ecological metagenomes</taxon>
    </lineage>
</organism>
<dbReference type="EMBL" id="UOEM01000032">
    <property type="protein sequence ID" value="VAW11672.1"/>
    <property type="molecule type" value="Genomic_DNA"/>
</dbReference>
<evidence type="ECO:0000256" key="2">
    <source>
        <dbReference type="ARBA" id="ARBA00008276"/>
    </source>
</evidence>
<evidence type="ECO:0000256" key="7">
    <source>
        <dbReference type="ARBA" id="ARBA00022840"/>
    </source>
</evidence>
<dbReference type="Pfam" id="PF08245">
    <property type="entry name" value="Mur_ligase_M"/>
    <property type="match status" value="1"/>
</dbReference>
<dbReference type="InterPro" id="IPR013221">
    <property type="entry name" value="Mur_ligase_cen"/>
</dbReference>
<keyword evidence="5" id="KW-0479">Metal-binding</keyword>
<dbReference type="InterPro" id="IPR036615">
    <property type="entry name" value="Mur_ligase_C_dom_sf"/>
</dbReference>
<comment type="similarity">
    <text evidence="2">Belongs to the folylpolyglutamate synthase family.</text>
</comment>
<dbReference type="GO" id="GO:0005524">
    <property type="term" value="F:ATP binding"/>
    <property type="evidence" value="ECO:0007669"/>
    <property type="project" value="UniProtKB-KW"/>
</dbReference>
<dbReference type="InterPro" id="IPR036565">
    <property type="entry name" value="Mur-like_cat_sf"/>
</dbReference>
<keyword evidence="4 12" id="KW-0436">Ligase</keyword>
<dbReference type="InterPro" id="IPR004101">
    <property type="entry name" value="Mur_ligase_C"/>
</dbReference>
<gene>
    <name evidence="12" type="ORF">MNBD_ALPHA09-311</name>
</gene>
<evidence type="ECO:0000256" key="6">
    <source>
        <dbReference type="ARBA" id="ARBA00022741"/>
    </source>
</evidence>
<comment type="cofactor">
    <cofactor evidence="1">
        <name>Mg(2+)</name>
        <dbReference type="ChEBI" id="CHEBI:18420"/>
    </cofactor>
</comment>
<reference evidence="12" key="1">
    <citation type="submission" date="2018-06" db="EMBL/GenBank/DDBJ databases">
        <authorList>
            <person name="Zhirakovskaya E."/>
        </authorList>
    </citation>
    <scope>NUCLEOTIDE SEQUENCE</scope>
</reference>
<accession>A0A3B0TAY6</accession>
<dbReference type="GO" id="GO:0004326">
    <property type="term" value="F:tetrahydrofolylpolyglutamate synthase activity"/>
    <property type="evidence" value="ECO:0007669"/>
    <property type="project" value="UniProtKB-EC"/>
</dbReference>
<protein>
    <recommendedName>
        <fullName evidence="3">tetrahydrofolate synthase</fullName>
        <ecNumber evidence="3">6.3.2.17</ecNumber>
    </recommendedName>
</protein>
<proteinExistence type="inferred from homology"/>
<dbReference type="PROSITE" id="PS01012">
    <property type="entry name" value="FOLYLPOLYGLU_SYNT_2"/>
    <property type="match status" value="1"/>
</dbReference>
<keyword evidence="6" id="KW-0547">Nucleotide-binding</keyword>
<dbReference type="InterPro" id="IPR018109">
    <property type="entry name" value="Folylpolyglutamate_synth_CS"/>
</dbReference>